<gene>
    <name evidence="4" type="ORF">CBOVIS_LOCUS5664</name>
</gene>
<dbReference type="CDD" id="cd02440">
    <property type="entry name" value="AdoMet_MTases"/>
    <property type="match status" value="1"/>
</dbReference>
<evidence type="ECO:0000256" key="2">
    <source>
        <dbReference type="ARBA" id="ARBA00041374"/>
    </source>
</evidence>
<dbReference type="PANTHER" id="PTHR23290:SF0">
    <property type="entry name" value="RRNA N6-ADENOSINE-METHYLTRANSFERASE METTL5"/>
    <property type="match status" value="1"/>
</dbReference>
<dbReference type="GO" id="GO:0008988">
    <property type="term" value="F:rRNA (adenine-N6-)-methyltransferase activity"/>
    <property type="evidence" value="ECO:0007669"/>
    <property type="project" value="TreeGrafter"/>
</dbReference>
<dbReference type="InterPro" id="IPR051720">
    <property type="entry name" value="rRNA_MeTrfase/Polyamine_Synth"/>
</dbReference>
<dbReference type="PROSITE" id="PS00092">
    <property type="entry name" value="N6_MTASE"/>
    <property type="match status" value="1"/>
</dbReference>
<evidence type="ECO:0000313" key="4">
    <source>
        <dbReference type="EMBL" id="CAB3403152.1"/>
    </source>
</evidence>
<proteinExistence type="inferred from homology"/>
<dbReference type="InterPro" id="IPR029063">
    <property type="entry name" value="SAM-dependent_MTases_sf"/>
</dbReference>
<evidence type="ECO:0000313" key="5">
    <source>
        <dbReference type="Proteomes" id="UP000494206"/>
    </source>
</evidence>
<comment type="caution">
    <text evidence="4">The sequence shown here is derived from an EMBL/GenBank/DDBJ whole genome shotgun (WGS) entry which is preliminary data.</text>
</comment>
<protein>
    <recommendedName>
        <fullName evidence="2">Methyltransferase-like protein 5</fullName>
    </recommendedName>
</protein>
<dbReference type="AlphaFoldDB" id="A0A8S1ET29"/>
<dbReference type="Gene3D" id="3.40.50.150">
    <property type="entry name" value="Vaccinia Virus protein VP39"/>
    <property type="match status" value="1"/>
</dbReference>
<dbReference type="InterPro" id="IPR007848">
    <property type="entry name" value="Small_mtfrase_dom"/>
</dbReference>
<name>A0A8S1ET29_9PELO</name>
<dbReference type="GO" id="GO:0003676">
    <property type="term" value="F:nucleic acid binding"/>
    <property type="evidence" value="ECO:0007669"/>
    <property type="project" value="InterPro"/>
</dbReference>
<organism evidence="4 5">
    <name type="scientific">Caenorhabditis bovis</name>
    <dbReference type="NCBI Taxonomy" id="2654633"/>
    <lineage>
        <taxon>Eukaryota</taxon>
        <taxon>Metazoa</taxon>
        <taxon>Ecdysozoa</taxon>
        <taxon>Nematoda</taxon>
        <taxon>Chromadorea</taxon>
        <taxon>Rhabditida</taxon>
        <taxon>Rhabditina</taxon>
        <taxon>Rhabditomorpha</taxon>
        <taxon>Rhabditoidea</taxon>
        <taxon>Rhabditidae</taxon>
        <taxon>Peloderinae</taxon>
        <taxon>Caenorhabditis</taxon>
    </lineage>
</organism>
<keyword evidence="5" id="KW-1185">Reference proteome</keyword>
<sequence>MVDKKVLWMLGELRGFEKPKIKLEQYATSAEIAVSMMEFIEDQVGFDNATVADLGCGCGMLMTTIAACYEPATVIGVDIDDDALKICSENLSIAEVHETCELIKTDALTVSDVLKPIFDIVVINPPFGTKNNEGIDMKFVRAGLSITKPGGSVYSLHKSSTRKFILQTGRNWENVESAECCAEMVWNLPATYKFHKSKAVDIQVDLIRFIKK</sequence>
<dbReference type="PANTHER" id="PTHR23290">
    <property type="entry name" value="RRNA N6-ADENOSINE-METHYLTRANSFERASE METTL5"/>
    <property type="match status" value="1"/>
</dbReference>
<comment type="similarity">
    <text evidence="1">Belongs to the methyltransferase superfamily. PrmA family.</text>
</comment>
<dbReference type="InterPro" id="IPR002052">
    <property type="entry name" value="DNA_methylase_N6_adenine_CS"/>
</dbReference>
<evidence type="ECO:0000256" key="1">
    <source>
        <dbReference type="ARBA" id="ARBA00009741"/>
    </source>
</evidence>
<dbReference type="Proteomes" id="UP000494206">
    <property type="component" value="Unassembled WGS sequence"/>
</dbReference>
<reference evidence="4 5" key="1">
    <citation type="submission" date="2020-04" db="EMBL/GenBank/DDBJ databases">
        <authorList>
            <person name="Laetsch R D."/>
            <person name="Stevens L."/>
            <person name="Kumar S."/>
            <person name="Blaxter L. M."/>
        </authorList>
    </citation>
    <scope>NUCLEOTIDE SEQUENCE [LARGE SCALE GENOMIC DNA]</scope>
</reference>
<dbReference type="OrthoDB" id="419617at2759"/>
<feature type="domain" description="Methyltransferase small" evidence="3">
    <location>
        <begin position="47"/>
        <end position="155"/>
    </location>
</feature>
<dbReference type="SUPFAM" id="SSF53335">
    <property type="entry name" value="S-adenosyl-L-methionine-dependent methyltransferases"/>
    <property type="match status" value="1"/>
</dbReference>
<dbReference type="EMBL" id="CADEPM010000003">
    <property type="protein sequence ID" value="CAB3403152.1"/>
    <property type="molecule type" value="Genomic_DNA"/>
</dbReference>
<evidence type="ECO:0000259" key="3">
    <source>
        <dbReference type="Pfam" id="PF05175"/>
    </source>
</evidence>
<dbReference type="Pfam" id="PF05175">
    <property type="entry name" value="MTS"/>
    <property type="match status" value="1"/>
</dbReference>
<accession>A0A8S1ET29</accession>